<organism evidence="1 2">
    <name type="scientific">Sporosarcina limicola</name>
    <dbReference type="NCBI Taxonomy" id="34101"/>
    <lineage>
        <taxon>Bacteria</taxon>
        <taxon>Bacillati</taxon>
        <taxon>Bacillota</taxon>
        <taxon>Bacilli</taxon>
        <taxon>Bacillales</taxon>
        <taxon>Caryophanaceae</taxon>
        <taxon>Sporosarcina</taxon>
    </lineage>
</organism>
<proteinExistence type="predicted"/>
<keyword evidence="2" id="KW-1185">Reference proteome</keyword>
<evidence type="ECO:0000313" key="2">
    <source>
        <dbReference type="Proteomes" id="UP000658225"/>
    </source>
</evidence>
<dbReference type="RefSeq" id="WP_192600196.1">
    <property type="nucleotide sequence ID" value="NZ_JADBEL010000029.1"/>
</dbReference>
<name>A0A927MKS7_9BACL</name>
<dbReference type="EMBL" id="JADBEL010000029">
    <property type="protein sequence ID" value="MBE1556564.1"/>
    <property type="molecule type" value="Genomic_DNA"/>
</dbReference>
<dbReference type="InterPro" id="IPR011518">
    <property type="entry name" value="Transposase_36"/>
</dbReference>
<evidence type="ECO:0000313" key="1">
    <source>
        <dbReference type="EMBL" id="MBE1556564.1"/>
    </source>
</evidence>
<dbReference type="Proteomes" id="UP000658225">
    <property type="component" value="Unassembled WGS sequence"/>
</dbReference>
<evidence type="ECO:0008006" key="3">
    <source>
        <dbReference type="Google" id="ProtNLM"/>
    </source>
</evidence>
<dbReference type="Gene3D" id="3.30.420.10">
    <property type="entry name" value="Ribonuclease H-like superfamily/Ribonuclease H"/>
    <property type="match status" value="1"/>
</dbReference>
<dbReference type="Pfam" id="PF07592">
    <property type="entry name" value="DDE_Tnp_ISAZ013"/>
    <property type="match status" value="1"/>
</dbReference>
<dbReference type="AlphaFoldDB" id="A0A927MKS7"/>
<dbReference type="InterPro" id="IPR036397">
    <property type="entry name" value="RNaseH_sf"/>
</dbReference>
<gene>
    <name evidence="1" type="ORF">H4683_003689</name>
</gene>
<accession>A0A927MKS7</accession>
<dbReference type="GO" id="GO:0003676">
    <property type="term" value="F:nucleic acid binding"/>
    <property type="evidence" value="ECO:0007669"/>
    <property type="project" value="InterPro"/>
</dbReference>
<protein>
    <recommendedName>
        <fullName evidence="3">Transposase</fullName>
    </recommendedName>
</protein>
<comment type="caution">
    <text evidence="1">The sequence shown here is derived from an EMBL/GenBank/DDBJ whole genome shotgun (WGS) entry which is preliminary data.</text>
</comment>
<sequence>MIPTYFGKCKAIFIETIHKLKGSDKRKALAKIAKSLGKGGQSTVAKEFNVSRNTIRKGRFELKGISIADAFNARGRKGVEVKLPNLLEDITDIIDTQSQTDPDFGTTRLFTRVTVKEVRKQLIGQKGYTDEELPVTQTLNNKINKLGYRLQKVQKAKPLKKIAETDAIFDHLKKVHDENKDKDNVVRISIDTKDRVKIGNFSRGGKSRNLVKANDHDFGNDYVTPFGILDLTSDHLELVFTETKATADFMVDCIEAYWCKHYLHTKDTLIINADNGPENSSRRTQFMKRIIEFSATYHIKVILAYFPPYHSKYNPVERAWGRLEQHWNGDILDTLEAVLGFAKSMVWKGKNPTVSLSENVYETGVKVKKSIMNYYEQLIERAAGIEKWFVTIDPKTIRNGGLYGNNSIVS</sequence>
<dbReference type="NCBIfam" id="NF033519">
    <property type="entry name" value="transpos_ISAzo13"/>
    <property type="match status" value="1"/>
</dbReference>
<reference evidence="1" key="1">
    <citation type="submission" date="2020-10" db="EMBL/GenBank/DDBJ databases">
        <title>Genomic Encyclopedia of Type Strains, Phase IV (KMG-IV): sequencing the most valuable type-strain genomes for metagenomic binning, comparative biology and taxonomic classification.</title>
        <authorList>
            <person name="Goeker M."/>
        </authorList>
    </citation>
    <scope>NUCLEOTIDE SEQUENCE</scope>
    <source>
        <strain evidence="1">DSM 13886</strain>
    </source>
</reference>